<accession>A0A4U3M7T3</accession>
<evidence type="ECO:0000313" key="1">
    <source>
        <dbReference type="EMBL" id="TKK84054.1"/>
    </source>
</evidence>
<comment type="caution">
    <text evidence="1">The sequence shown here is derived from an EMBL/GenBank/DDBJ whole genome shotgun (WGS) entry which is preliminary data.</text>
</comment>
<dbReference type="OrthoDB" id="3283561at2"/>
<name>A0A4U3M7T3_9ACTN</name>
<evidence type="ECO:0000313" key="2">
    <source>
        <dbReference type="Proteomes" id="UP000308705"/>
    </source>
</evidence>
<gene>
    <name evidence="1" type="ORF">FDA94_31505</name>
</gene>
<dbReference type="Proteomes" id="UP000308705">
    <property type="component" value="Unassembled WGS sequence"/>
</dbReference>
<reference evidence="1 2" key="1">
    <citation type="submission" date="2019-04" db="EMBL/GenBank/DDBJ databases">
        <title>Herbidospora sp. NEAU-GS14.nov., a novel actinomycete isolated from soil.</title>
        <authorList>
            <person name="Han L."/>
        </authorList>
    </citation>
    <scope>NUCLEOTIDE SEQUENCE [LARGE SCALE GENOMIC DNA]</scope>
    <source>
        <strain evidence="1 2">NEAU-GS14</strain>
    </source>
</reference>
<proteinExistence type="predicted"/>
<sequence length="162" mass="17750">MTSPNDHLTELLRRLDDPEWPEWPKGYDRHGTGALFERLVARLKAGFGASCPAERDTQDSSEYGRVEVPAHATVCGERIVVSVSKFGSLAFVAADNPGAFLGTREARDEGALDAGDLAKVEQALTELGYVVVPEELLMSDYDGPTAVLSGRPSWWDRYFGTF</sequence>
<organism evidence="1 2">
    <name type="scientific">Herbidospora galbida</name>
    <dbReference type="NCBI Taxonomy" id="2575442"/>
    <lineage>
        <taxon>Bacteria</taxon>
        <taxon>Bacillati</taxon>
        <taxon>Actinomycetota</taxon>
        <taxon>Actinomycetes</taxon>
        <taxon>Streptosporangiales</taxon>
        <taxon>Streptosporangiaceae</taxon>
        <taxon>Herbidospora</taxon>
    </lineage>
</organism>
<dbReference type="RefSeq" id="WP_137250701.1">
    <property type="nucleotide sequence ID" value="NZ_SZQA01000038.1"/>
</dbReference>
<dbReference type="EMBL" id="SZQA01000038">
    <property type="protein sequence ID" value="TKK84054.1"/>
    <property type="molecule type" value="Genomic_DNA"/>
</dbReference>
<protein>
    <submittedName>
        <fullName evidence="1">Uncharacterized protein</fullName>
    </submittedName>
</protein>
<dbReference type="AlphaFoldDB" id="A0A4U3M7T3"/>
<keyword evidence="2" id="KW-1185">Reference proteome</keyword>